<evidence type="ECO:0000313" key="2">
    <source>
        <dbReference type="Proteomes" id="UP000030653"/>
    </source>
</evidence>
<protein>
    <submittedName>
        <fullName evidence="1">Uncharacterized protein</fullName>
    </submittedName>
</protein>
<sequence>MWAVSCWGFGGDPLGIEGAFPFSYLPPISVFHLPSPDSTPSHLLNNHTPSVPSVIVTATVRTTREYY</sequence>
<keyword evidence="2" id="KW-1185">Reference proteome</keyword>
<dbReference type="AlphaFoldDB" id="M5G0D3"/>
<dbReference type="RefSeq" id="XP_040626189.1">
    <property type="nucleotide sequence ID" value="XM_040773436.1"/>
</dbReference>
<evidence type="ECO:0000313" key="1">
    <source>
        <dbReference type="EMBL" id="EJT99291.1"/>
    </source>
</evidence>
<reference evidence="1 2" key="1">
    <citation type="journal article" date="2012" name="Science">
        <title>The Paleozoic origin of enzymatic lignin decomposition reconstructed from 31 fungal genomes.</title>
        <authorList>
            <person name="Floudas D."/>
            <person name="Binder M."/>
            <person name="Riley R."/>
            <person name="Barry K."/>
            <person name="Blanchette R.A."/>
            <person name="Henrissat B."/>
            <person name="Martinez A.T."/>
            <person name="Otillar R."/>
            <person name="Spatafora J.W."/>
            <person name="Yadav J.S."/>
            <person name="Aerts A."/>
            <person name="Benoit I."/>
            <person name="Boyd A."/>
            <person name="Carlson A."/>
            <person name="Copeland A."/>
            <person name="Coutinho P.M."/>
            <person name="de Vries R.P."/>
            <person name="Ferreira P."/>
            <person name="Findley K."/>
            <person name="Foster B."/>
            <person name="Gaskell J."/>
            <person name="Glotzer D."/>
            <person name="Gorecki P."/>
            <person name="Heitman J."/>
            <person name="Hesse C."/>
            <person name="Hori C."/>
            <person name="Igarashi K."/>
            <person name="Jurgens J.A."/>
            <person name="Kallen N."/>
            <person name="Kersten P."/>
            <person name="Kohler A."/>
            <person name="Kuees U."/>
            <person name="Kumar T.K.A."/>
            <person name="Kuo A."/>
            <person name="LaButti K."/>
            <person name="Larrondo L.F."/>
            <person name="Lindquist E."/>
            <person name="Ling A."/>
            <person name="Lombard V."/>
            <person name="Lucas S."/>
            <person name="Lundell T."/>
            <person name="Martin R."/>
            <person name="McLaughlin D.J."/>
            <person name="Morgenstern I."/>
            <person name="Morin E."/>
            <person name="Murat C."/>
            <person name="Nagy L.G."/>
            <person name="Nolan M."/>
            <person name="Ohm R.A."/>
            <person name="Patyshakuliyeva A."/>
            <person name="Rokas A."/>
            <person name="Ruiz-Duenas F.J."/>
            <person name="Sabat G."/>
            <person name="Salamov A."/>
            <person name="Samejima M."/>
            <person name="Schmutz J."/>
            <person name="Slot J.C."/>
            <person name="St John F."/>
            <person name="Stenlid J."/>
            <person name="Sun H."/>
            <person name="Sun S."/>
            <person name="Syed K."/>
            <person name="Tsang A."/>
            <person name="Wiebenga A."/>
            <person name="Young D."/>
            <person name="Pisabarro A."/>
            <person name="Eastwood D.C."/>
            <person name="Martin F."/>
            <person name="Cullen D."/>
            <person name="Grigoriev I.V."/>
            <person name="Hibbett D.S."/>
        </authorList>
    </citation>
    <scope>NUCLEOTIDE SEQUENCE [LARGE SCALE GENOMIC DNA]</scope>
    <source>
        <strain evidence="1 2">DJM-731 SS1</strain>
    </source>
</reference>
<dbReference type="EMBL" id="JH795870">
    <property type="protein sequence ID" value="EJT99291.1"/>
    <property type="molecule type" value="Genomic_DNA"/>
</dbReference>
<gene>
    <name evidence="1" type="ORF">DACRYDRAFT_23882</name>
</gene>
<dbReference type="HOGENOM" id="CLU_2812289_0_0_1"/>
<organism evidence="1 2">
    <name type="scientific">Dacryopinax primogenitus (strain DJM 731)</name>
    <name type="common">Brown rot fungus</name>
    <dbReference type="NCBI Taxonomy" id="1858805"/>
    <lineage>
        <taxon>Eukaryota</taxon>
        <taxon>Fungi</taxon>
        <taxon>Dikarya</taxon>
        <taxon>Basidiomycota</taxon>
        <taxon>Agaricomycotina</taxon>
        <taxon>Dacrymycetes</taxon>
        <taxon>Dacrymycetales</taxon>
        <taxon>Dacrymycetaceae</taxon>
        <taxon>Dacryopinax</taxon>
    </lineage>
</organism>
<dbReference type="Proteomes" id="UP000030653">
    <property type="component" value="Unassembled WGS sequence"/>
</dbReference>
<name>M5G0D3_DACPD</name>
<proteinExistence type="predicted"/>
<dbReference type="GeneID" id="63688498"/>
<accession>M5G0D3</accession>